<keyword evidence="3" id="KW-1185">Reference proteome</keyword>
<dbReference type="Proteomes" id="UP000246661">
    <property type="component" value="Unassembled WGS sequence"/>
</dbReference>
<dbReference type="InterPro" id="IPR012312">
    <property type="entry name" value="Hemerythrin-like"/>
</dbReference>
<gene>
    <name evidence="2" type="ORF">JD79_00761</name>
</gene>
<comment type="caution">
    <text evidence="2">The sequence shown here is derived from an EMBL/GenBank/DDBJ whole genome shotgun (WGS) entry which is preliminary data.</text>
</comment>
<dbReference type="Gene3D" id="1.20.120.520">
    <property type="entry name" value="nmb1532 protein domain like"/>
    <property type="match status" value="1"/>
</dbReference>
<dbReference type="AlphaFoldDB" id="A0A317QG97"/>
<evidence type="ECO:0000313" key="2">
    <source>
        <dbReference type="EMBL" id="PWW21626.1"/>
    </source>
</evidence>
<dbReference type="RefSeq" id="WP_110004445.1">
    <property type="nucleotide sequence ID" value="NZ_QGTX01000001.1"/>
</dbReference>
<feature type="domain" description="Hemerythrin-like" evidence="1">
    <location>
        <begin position="32"/>
        <end position="154"/>
    </location>
</feature>
<reference evidence="3" key="1">
    <citation type="submission" date="2018-05" db="EMBL/GenBank/DDBJ databases">
        <authorList>
            <person name="Klenk H.-P."/>
            <person name="Huntemann M."/>
            <person name="Clum A."/>
            <person name="Pillay M."/>
            <person name="Palaniappan K."/>
            <person name="Varghese N."/>
            <person name="Mikhailova N."/>
            <person name="Stamatis D."/>
            <person name="Reddy T."/>
            <person name="Daum C."/>
            <person name="Shapiro N."/>
            <person name="Ivanova N."/>
            <person name="Kyrpides N."/>
            <person name="Woyke T."/>
        </authorList>
    </citation>
    <scope>NUCLEOTIDE SEQUENCE [LARGE SCALE GENOMIC DNA]</scope>
    <source>
        <strain evidence="3">DSM 45417</strain>
    </source>
</reference>
<sequence length="235" mass="25423">MTTTSARPVQVRLEGQAAAPDGPIDLVGMFVMHRGFRRDLEAFAAVVPTVAPTDRARWRGLSRRFARFARYLHAHHSGEDAGLWPLLAERGADAAVLDALEAEHAGIDPALAAVTAGLAALAAGRGDEATRAELAAQTAALRDGLATHLAHEESDGMEQVQRHLTPADWDRLEREVFAKEYRPHEMLGALGWTVSAIPDEVVDRLPVPHPAMLAVARFLGRRAARADARLFGTAR</sequence>
<organism evidence="2 3">
    <name type="scientific">Geodermatophilus normandii</name>
    <dbReference type="NCBI Taxonomy" id="1137989"/>
    <lineage>
        <taxon>Bacteria</taxon>
        <taxon>Bacillati</taxon>
        <taxon>Actinomycetota</taxon>
        <taxon>Actinomycetes</taxon>
        <taxon>Geodermatophilales</taxon>
        <taxon>Geodermatophilaceae</taxon>
        <taxon>Geodermatophilus</taxon>
    </lineage>
</organism>
<name>A0A317QG97_9ACTN</name>
<accession>A0A317QG97</accession>
<dbReference type="OrthoDB" id="5197650at2"/>
<dbReference type="Pfam" id="PF01814">
    <property type="entry name" value="Hemerythrin"/>
    <property type="match status" value="1"/>
</dbReference>
<protein>
    <submittedName>
        <fullName evidence="2">Hemerythrin HHE cation binding domain-containing protein</fullName>
    </submittedName>
</protein>
<dbReference type="CDD" id="cd12108">
    <property type="entry name" value="Hr-like"/>
    <property type="match status" value="1"/>
</dbReference>
<dbReference type="EMBL" id="QGTX01000001">
    <property type="protein sequence ID" value="PWW21626.1"/>
    <property type="molecule type" value="Genomic_DNA"/>
</dbReference>
<evidence type="ECO:0000313" key="3">
    <source>
        <dbReference type="Proteomes" id="UP000246661"/>
    </source>
</evidence>
<evidence type="ECO:0000259" key="1">
    <source>
        <dbReference type="Pfam" id="PF01814"/>
    </source>
</evidence>
<proteinExistence type="predicted"/>